<gene>
    <name evidence="2" type="ORF">M9458_039851</name>
</gene>
<dbReference type="AlphaFoldDB" id="A0ABD0NQ90"/>
<dbReference type="EMBL" id="JAMKFB020000020">
    <property type="protein sequence ID" value="KAL0164098.1"/>
    <property type="molecule type" value="Genomic_DNA"/>
</dbReference>
<feature type="non-terminal residue" evidence="2">
    <location>
        <position position="1"/>
    </location>
</feature>
<reference evidence="2 3" key="1">
    <citation type="submission" date="2024-05" db="EMBL/GenBank/DDBJ databases">
        <title>Genome sequencing and assembly of Indian major carp, Cirrhinus mrigala (Hamilton, 1822).</title>
        <authorList>
            <person name="Mohindra V."/>
            <person name="Chowdhury L.M."/>
            <person name="Lal K."/>
            <person name="Jena J.K."/>
        </authorList>
    </citation>
    <scope>NUCLEOTIDE SEQUENCE [LARGE SCALE GENOMIC DNA]</scope>
    <source>
        <strain evidence="2">CM1030</strain>
        <tissue evidence="2">Blood</tissue>
    </source>
</reference>
<name>A0ABD0NQ90_CIRMR</name>
<protein>
    <submittedName>
        <fullName evidence="2">Uncharacterized protein</fullName>
    </submittedName>
</protein>
<evidence type="ECO:0000313" key="3">
    <source>
        <dbReference type="Proteomes" id="UP001529510"/>
    </source>
</evidence>
<sequence length="118" mass="12635">APSREQEDVNEDANREEAGNHISHTNIQELPTPSAPATTQASEPPDQDLPLCFDHSRVALAGQQQDTGTLTRVLLTGLPNLHSLALAQTAARESTHKQSSAETGKNKTEHLLGLGCYS</sequence>
<evidence type="ECO:0000256" key="1">
    <source>
        <dbReference type="SAM" id="MobiDB-lite"/>
    </source>
</evidence>
<proteinExistence type="predicted"/>
<organism evidence="2 3">
    <name type="scientific">Cirrhinus mrigala</name>
    <name type="common">Mrigala</name>
    <dbReference type="NCBI Taxonomy" id="683832"/>
    <lineage>
        <taxon>Eukaryota</taxon>
        <taxon>Metazoa</taxon>
        <taxon>Chordata</taxon>
        <taxon>Craniata</taxon>
        <taxon>Vertebrata</taxon>
        <taxon>Euteleostomi</taxon>
        <taxon>Actinopterygii</taxon>
        <taxon>Neopterygii</taxon>
        <taxon>Teleostei</taxon>
        <taxon>Ostariophysi</taxon>
        <taxon>Cypriniformes</taxon>
        <taxon>Cyprinidae</taxon>
        <taxon>Labeoninae</taxon>
        <taxon>Labeonini</taxon>
        <taxon>Cirrhinus</taxon>
    </lineage>
</organism>
<dbReference type="Proteomes" id="UP001529510">
    <property type="component" value="Unassembled WGS sequence"/>
</dbReference>
<comment type="caution">
    <text evidence="2">The sequence shown here is derived from an EMBL/GenBank/DDBJ whole genome shotgun (WGS) entry which is preliminary data.</text>
</comment>
<feature type="region of interest" description="Disordered" evidence="1">
    <location>
        <begin position="89"/>
        <end position="108"/>
    </location>
</feature>
<feature type="compositionally biased region" description="Polar residues" evidence="1">
    <location>
        <begin position="22"/>
        <end position="42"/>
    </location>
</feature>
<accession>A0ABD0NQ90</accession>
<keyword evidence="3" id="KW-1185">Reference proteome</keyword>
<feature type="non-terminal residue" evidence="2">
    <location>
        <position position="118"/>
    </location>
</feature>
<feature type="compositionally biased region" description="Basic and acidic residues" evidence="1">
    <location>
        <begin position="1"/>
        <end position="19"/>
    </location>
</feature>
<evidence type="ECO:0000313" key="2">
    <source>
        <dbReference type="EMBL" id="KAL0164098.1"/>
    </source>
</evidence>
<feature type="region of interest" description="Disordered" evidence="1">
    <location>
        <begin position="1"/>
        <end position="50"/>
    </location>
</feature>